<sequence>MGRRWDPRGMGRAYRIHRRRAPHHADPTAKLITARSIATIRSTVSNPLPPGSHPPSRALAPARRRAPHHSRSLSRPPPEKVVVGRSRARHSRSCLPPAEVVAGRSCSRLLSAAPDPVRHRRREEEEEERKWRRWRK</sequence>
<evidence type="ECO:0000313" key="2">
    <source>
        <dbReference type="EMBL" id="BAS95857.1"/>
    </source>
</evidence>
<organism evidence="2 3">
    <name type="scientific">Oryza sativa subsp. japonica</name>
    <name type="common">Rice</name>
    <dbReference type="NCBI Taxonomy" id="39947"/>
    <lineage>
        <taxon>Eukaryota</taxon>
        <taxon>Viridiplantae</taxon>
        <taxon>Streptophyta</taxon>
        <taxon>Embryophyta</taxon>
        <taxon>Tracheophyta</taxon>
        <taxon>Spermatophyta</taxon>
        <taxon>Magnoliopsida</taxon>
        <taxon>Liliopsida</taxon>
        <taxon>Poales</taxon>
        <taxon>Poaceae</taxon>
        <taxon>BOP clade</taxon>
        <taxon>Oryzoideae</taxon>
        <taxon>Oryzeae</taxon>
        <taxon>Oryzinae</taxon>
        <taxon>Oryza</taxon>
        <taxon>Oryza sativa</taxon>
    </lineage>
</organism>
<proteinExistence type="predicted"/>
<feature type="compositionally biased region" description="Basic residues" evidence="1">
    <location>
        <begin position="62"/>
        <end position="72"/>
    </location>
</feature>
<name>A0A0N7KLF3_ORYSJ</name>
<keyword evidence="3" id="KW-1185">Reference proteome</keyword>
<evidence type="ECO:0000313" key="3">
    <source>
        <dbReference type="Proteomes" id="UP000059680"/>
    </source>
</evidence>
<accession>A0A0N7KLF3</accession>
<reference evidence="3" key="1">
    <citation type="journal article" date="2005" name="Nature">
        <title>The map-based sequence of the rice genome.</title>
        <authorList>
            <consortium name="International rice genome sequencing project (IRGSP)"/>
            <person name="Matsumoto T."/>
            <person name="Wu J."/>
            <person name="Kanamori H."/>
            <person name="Katayose Y."/>
            <person name="Fujisawa M."/>
            <person name="Namiki N."/>
            <person name="Mizuno H."/>
            <person name="Yamamoto K."/>
            <person name="Antonio B.A."/>
            <person name="Baba T."/>
            <person name="Sakata K."/>
            <person name="Nagamura Y."/>
            <person name="Aoki H."/>
            <person name="Arikawa K."/>
            <person name="Arita K."/>
            <person name="Bito T."/>
            <person name="Chiden Y."/>
            <person name="Fujitsuka N."/>
            <person name="Fukunaka R."/>
            <person name="Hamada M."/>
            <person name="Harada C."/>
            <person name="Hayashi A."/>
            <person name="Hijishita S."/>
            <person name="Honda M."/>
            <person name="Hosokawa S."/>
            <person name="Ichikawa Y."/>
            <person name="Idonuma A."/>
            <person name="Iijima M."/>
            <person name="Ikeda M."/>
            <person name="Ikeno M."/>
            <person name="Ito K."/>
            <person name="Ito S."/>
            <person name="Ito T."/>
            <person name="Ito Y."/>
            <person name="Ito Y."/>
            <person name="Iwabuchi A."/>
            <person name="Kamiya K."/>
            <person name="Karasawa W."/>
            <person name="Kurita K."/>
            <person name="Katagiri S."/>
            <person name="Kikuta A."/>
            <person name="Kobayashi H."/>
            <person name="Kobayashi N."/>
            <person name="Machita K."/>
            <person name="Maehara T."/>
            <person name="Masukawa M."/>
            <person name="Mizubayashi T."/>
            <person name="Mukai Y."/>
            <person name="Nagasaki H."/>
            <person name="Nagata Y."/>
            <person name="Naito S."/>
            <person name="Nakashima M."/>
            <person name="Nakama Y."/>
            <person name="Nakamichi Y."/>
            <person name="Nakamura M."/>
            <person name="Meguro A."/>
            <person name="Negishi M."/>
            <person name="Ohta I."/>
            <person name="Ohta T."/>
            <person name="Okamoto M."/>
            <person name="Ono N."/>
            <person name="Saji S."/>
            <person name="Sakaguchi M."/>
            <person name="Sakai K."/>
            <person name="Shibata M."/>
            <person name="Shimokawa T."/>
            <person name="Song J."/>
            <person name="Takazaki Y."/>
            <person name="Terasawa K."/>
            <person name="Tsugane M."/>
            <person name="Tsuji K."/>
            <person name="Ueda S."/>
            <person name="Waki K."/>
            <person name="Yamagata H."/>
            <person name="Yamamoto M."/>
            <person name="Yamamoto S."/>
            <person name="Yamane H."/>
            <person name="Yoshiki S."/>
            <person name="Yoshihara R."/>
            <person name="Yukawa K."/>
            <person name="Zhong H."/>
            <person name="Yano M."/>
            <person name="Yuan Q."/>
            <person name="Ouyang S."/>
            <person name="Liu J."/>
            <person name="Jones K.M."/>
            <person name="Gansberger K."/>
            <person name="Moffat K."/>
            <person name="Hill J."/>
            <person name="Bera J."/>
            <person name="Fadrosh D."/>
            <person name="Jin S."/>
            <person name="Johri S."/>
            <person name="Kim M."/>
            <person name="Overton L."/>
            <person name="Reardon M."/>
            <person name="Tsitrin T."/>
            <person name="Vuong H."/>
            <person name="Weaver B."/>
            <person name="Ciecko A."/>
            <person name="Tallon L."/>
            <person name="Jackson J."/>
            <person name="Pai G."/>
            <person name="Aken S.V."/>
            <person name="Utterback T."/>
            <person name="Reidmuller S."/>
            <person name="Feldblyum T."/>
            <person name="Hsiao J."/>
            <person name="Zismann V."/>
            <person name="Iobst S."/>
            <person name="de Vazeille A.R."/>
            <person name="Buell C.R."/>
            <person name="Ying K."/>
            <person name="Li Y."/>
            <person name="Lu T."/>
            <person name="Huang Y."/>
            <person name="Zhao Q."/>
            <person name="Feng Q."/>
            <person name="Zhang L."/>
            <person name="Zhu J."/>
            <person name="Weng Q."/>
            <person name="Mu J."/>
            <person name="Lu Y."/>
            <person name="Fan D."/>
            <person name="Liu Y."/>
            <person name="Guan J."/>
            <person name="Zhang Y."/>
            <person name="Yu S."/>
            <person name="Liu X."/>
            <person name="Zhang Y."/>
            <person name="Hong G."/>
            <person name="Han B."/>
            <person name="Choisne N."/>
            <person name="Demange N."/>
            <person name="Orjeda G."/>
            <person name="Samain S."/>
            <person name="Cattolico L."/>
            <person name="Pelletier E."/>
            <person name="Couloux A."/>
            <person name="Segurens B."/>
            <person name="Wincker P."/>
            <person name="D'Hont A."/>
            <person name="Scarpelli C."/>
            <person name="Weissenbach J."/>
            <person name="Salanoubat M."/>
            <person name="Quetier F."/>
            <person name="Yu Y."/>
            <person name="Kim H.R."/>
            <person name="Rambo T."/>
            <person name="Currie J."/>
            <person name="Collura K."/>
            <person name="Luo M."/>
            <person name="Yang T."/>
            <person name="Ammiraju J.S.S."/>
            <person name="Engler F."/>
            <person name="Soderlund C."/>
            <person name="Wing R.A."/>
            <person name="Palmer L.E."/>
            <person name="de la Bastide M."/>
            <person name="Spiegel L."/>
            <person name="Nascimento L."/>
            <person name="Zutavern T."/>
            <person name="O'Shaughnessy A."/>
            <person name="Dike S."/>
            <person name="Dedhia N."/>
            <person name="Preston R."/>
            <person name="Balija V."/>
            <person name="McCombie W.R."/>
            <person name="Chow T."/>
            <person name="Chen H."/>
            <person name="Chung M."/>
            <person name="Chen C."/>
            <person name="Shaw J."/>
            <person name="Wu H."/>
            <person name="Hsiao K."/>
            <person name="Chao Y."/>
            <person name="Chu M."/>
            <person name="Cheng C."/>
            <person name="Hour A."/>
            <person name="Lee P."/>
            <person name="Lin S."/>
            <person name="Lin Y."/>
            <person name="Liou J."/>
            <person name="Liu S."/>
            <person name="Hsing Y."/>
            <person name="Raghuvanshi S."/>
            <person name="Mohanty A."/>
            <person name="Bharti A.K."/>
            <person name="Gaur A."/>
            <person name="Gupta V."/>
            <person name="Kumar D."/>
            <person name="Ravi V."/>
            <person name="Vij S."/>
            <person name="Kapur A."/>
            <person name="Khurana P."/>
            <person name="Khurana P."/>
            <person name="Khurana J.P."/>
            <person name="Tyagi A.K."/>
            <person name="Gaikwad K."/>
            <person name="Singh A."/>
            <person name="Dalal V."/>
            <person name="Srivastava S."/>
            <person name="Dixit A."/>
            <person name="Pal A.K."/>
            <person name="Ghazi I.A."/>
            <person name="Yadav M."/>
            <person name="Pandit A."/>
            <person name="Bhargava A."/>
            <person name="Sureshbabu K."/>
            <person name="Batra K."/>
            <person name="Sharma T.R."/>
            <person name="Mohapatra T."/>
            <person name="Singh N.K."/>
            <person name="Messing J."/>
            <person name="Nelson A.B."/>
            <person name="Fuks G."/>
            <person name="Kavchok S."/>
            <person name="Keizer G."/>
            <person name="Linton E."/>
            <person name="Llaca V."/>
            <person name="Song R."/>
            <person name="Tanyolac B."/>
            <person name="Young S."/>
            <person name="Ho-Il K."/>
            <person name="Hahn J.H."/>
            <person name="Sangsakoo G."/>
            <person name="Vanavichit A."/>
            <person name="de Mattos Luiz.A.T."/>
            <person name="Zimmer P.D."/>
            <person name="Malone G."/>
            <person name="Dellagostin O."/>
            <person name="de Oliveira A.C."/>
            <person name="Bevan M."/>
            <person name="Bancroft I."/>
            <person name="Minx P."/>
            <person name="Cordum H."/>
            <person name="Wilson R."/>
            <person name="Cheng Z."/>
            <person name="Jin W."/>
            <person name="Jiang J."/>
            <person name="Leong S.A."/>
            <person name="Iwama H."/>
            <person name="Gojobori T."/>
            <person name="Itoh T."/>
            <person name="Niimura Y."/>
            <person name="Fujii Y."/>
            <person name="Habara T."/>
            <person name="Sakai H."/>
            <person name="Sato Y."/>
            <person name="Wilson G."/>
            <person name="Kumar K."/>
            <person name="McCouch S."/>
            <person name="Juretic N."/>
            <person name="Hoen D."/>
            <person name="Wright S."/>
            <person name="Bruskiewich R."/>
            <person name="Bureau T."/>
            <person name="Miyao A."/>
            <person name="Hirochika H."/>
            <person name="Nishikawa T."/>
            <person name="Kadowaki K."/>
            <person name="Sugiura M."/>
            <person name="Burr B."/>
            <person name="Sasaki T."/>
        </authorList>
    </citation>
    <scope>NUCLEOTIDE SEQUENCE [LARGE SCALE GENOMIC DNA]</scope>
    <source>
        <strain evidence="3">cv. Nipponbare</strain>
    </source>
</reference>
<evidence type="ECO:0000256" key="1">
    <source>
        <dbReference type="SAM" id="MobiDB-lite"/>
    </source>
</evidence>
<feature type="region of interest" description="Disordered" evidence="1">
    <location>
        <begin position="112"/>
        <end position="136"/>
    </location>
</feature>
<reference evidence="2 3" key="3">
    <citation type="journal article" date="2013" name="Rice">
        <title>Improvement of the Oryza sativa Nipponbare reference genome using next generation sequence and optical map data.</title>
        <authorList>
            <person name="Kawahara Y."/>
            <person name="de la Bastide M."/>
            <person name="Hamilton J.P."/>
            <person name="Kanamori H."/>
            <person name="McCombie W.R."/>
            <person name="Ouyang S."/>
            <person name="Schwartz D.C."/>
            <person name="Tanaka T."/>
            <person name="Wu J."/>
            <person name="Zhou S."/>
            <person name="Childs K.L."/>
            <person name="Davidson R.M."/>
            <person name="Lin H."/>
            <person name="Quesada-Ocampo L."/>
            <person name="Vaillancourt B."/>
            <person name="Sakai H."/>
            <person name="Lee S.S."/>
            <person name="Kim J."/>
            <person name="Numa H."/>
            <person name="Itoh T."/>
            <person name="Buell C.R."/>
            <person name="Matsumoto T."/>
        </authorList>
    </citation>
    <scope>NUCLEOTIDE SEQUENCE [LARGE SCALE GENOMIC DNA]</scope>
    <source>
        <strain evidence="3">cv. Nipponbare</strain>
    </source>
</reference>
<feature type="region of interest" description="Disordered" evidence="1">
    <location>
        <begin position="40"/>
        <end position="94"/>
    </location>
</feature>
<dbReference type="EMBL" id="AP014962">
    <property type="protein sequence ID" value="BAS95857.1"/>
    <property type="molecule type" value="Genomic_DNA"/>
</dbReference>
<dbReference type="PaxDb" id="39947-A0A0N7KLF3"/>
<reference evidence="2 3" key="2">
    <citation type="journal article" date="2013" name="Plant Cell Physiol.">
        <title>Rice Annotation Project Database (RAP-DB): an integrative and interactive database for rice genomics.</title>
        <authorList>
            <person name="Sakai H."/>
            <person name="Lee S.S."/>
            <person name="Tanaka T."/>
            <person name="Numa H."/>
            <person name="Kim J."/>
            <person name="Kawahara Y."/>
            <person name="Wakimoto H."/>
            <person name="Yang C.C."/>
            <person name="Iwamoto M."/>
            <person name="Abe T."/>
            <person name="Yamada Y."/>
            <person name="Muto A."/>
            <person name="Inokuchi H."/>
            <person name="Ikemura T."/>
            <person name="Matsumoto T."/>
            <person name="Sasaki T."/>
            <person name="Itoh T."/>
        </authorList>
    </citation>
    <scope>NUCLEOTIDE SEQUENCE [LARGE SCALE GENOMIC DNA]</scope>
    <source>
        <strain evidence="3">cv. Nipponbare</strain>
    </source>
</reference>
<dbReference type="InParanoid" id="A0A0N7KLF3"/>
<protein>
    <submittedName>
        <fullName evidence="2">Os06g0117200 protein</fullName>
    </submittedName>
</protein>
<gene>
    <name evidence="2" type="ordered locus">Os06g0117200</name>
    <name evidence="2" type="ORF">OSNPB_060117200</name>
</gene>
<dbReference type="Proteomes" id="UP000059680">
    <property type="component" value="Chromosome 6"/>
</dbReference>
<dbReference type="AlphaFoldDB" id="A0A0N7KLF3"/>